<gene>
    <name evidence="6" type="ORF">C4K88_10240</name>
</gene>
<name>A0A2S5IX13_9MICC</name>
<keyword evidence="1" id="KW-0805">Transcription regulation</keyword>
<sequence length="360" mass="37604">MMNTSPPRSPRRTASRPSPTLEDLALAAGVSRSTASRAINGGDRVSPEAQAAVERAVGDLGYIPNRAARSLVTRRTSSIALVIPEPDVRVMMDPFFAVVITGITEALRDTDVQLVLLMSRADDDASRTLRYLRGGHVDGAIVVSHHEADSWARSLAQTGLPTIFIGRPWDTASDVTYVDSDNVGGGRLAARHLVGLGRRRLATVAGPADMTAAVDRLRGWTEGLAEAGLPASPVVHGDFTTEGGAAAARRLIAEHPDIDGVFAASDLMALGVIEALQAAGRTVPGDIAVIGYDNHAVAATAPTPLTTITQPMVGMAVRAGRMLLEEIEAPGSHPEPVIYPTELVERASTAVAPTASAANA</sequence>
<feature type="region of interest" description="Disordered" evidence="4">
    <location>
        <begin position="1"/>
        <end position="22"/>
    </location>
</feature>
<reference evidence="6 7" key="1">
    <citation type="journal article" date="2014" name="Int. J. Syst. Evol. Microbiol.">
        <title>Arthrobacter pityocampae sp. nov., isolated from Thaumetopoea pityocampa (Lep., Thaumetopoeidae).</title>
        <authorList>
            <person name="Ince I.A."/>
            <person name="Demirbag Z."/>
            <person name="Kati H."/>
        </authorList>
    </citation>
    <scope>NUCLEOTIDE SEQUENCE [LARGE SCALE GENOMIC DNA]</scope>
    <source>
        <strain evidence="6 7">Tp2</strain>
    </source>
</reference>
<proteinExistence type="predicted"/>
<evidence type="ECO:0000256" key="4">
    <source>
        <dbReference type="SAM" id="MobiDB-lite"/>
    </source>
</evidence>
<dbReference type="SUPFAM" id="SSF47413">
    <property type="entry name" value="lambda repressor-like DNA-binding domains"/>
    <property type="match status" value="1"/>
</dbReference>
<dbReference type="PROSITE" id="PS50932">
    <property type="entry name" value="HTH_LACI_2"/>
    <property type="match status" value="1"/>
</dbReference>
<evidence type="ECO:0000256" key="1">
    <source>
        <dbReference type="ARBA" id="ARBA00023015"/>
    </source>
</evidence>
<dbReference type="SMART" id="SM00354">
    <property type="entry name" value="HTH_LACI"/>
    <property type="match status" value="1"/>
</dbReference>
<dbReference type="PROSITE" id="PS00356">
    <property type="entry name" value="HTH_LACI_1"/>
    <property type="match status" value="1"/>
</dbReference>
<evidence type="ECO:0000259" key="5">
    <source>
        <dbReference type="PROSITE" id="PS50932"/>
    </source>
</evidence>
<dbReference type="AlphaFoldDB" id="A0A2S5IX13"/>
<dbReference type="Gene3D" id="3.40.50.2300">
    <property type="match status" value="2"/>
</dbReference>
<dbReference type="Pfam" id="PF00356">
    <property type="entry name" value="LacI"/>
    <property type="match status" value="1"/>
</dbReference>
<feature type="domain" description="HTH lacI-type" evidence="5">
    <location>
        <begin position="19"/>
        <end position="73"/>
    </location>
</feature>
<evidence type="ECO:0000313" key="6">
    <source>
        <dbReference type="EMBL" id="PPB49085.1"/>
    </source>
</evidence>
<dbReference type="EMBL" id="PRKW01000004">
    <property type="protein sequence ID" value="PPB49085.1"/>
    <property type="molecule type" value="Genomic_DNA"/>
</dbReference>
<dbReference type="InterPro" id="IPR000843">
    <property type="entry name" value="HTH_LacI"/>
</dbReference>
<comment type="caution">
    <text evidence="6">The sequence shown here is derived from an EMBL/GenBank/DDBJ whole genome shotgun (WGS) entry which is preliminary data.</text>
</comment>
<accession>A0A2S5IX13</accession>
<dbReference type="InterPro" id="IPR010982">
    <property type="entry name" value="Lambda_DNA-bd_dom_sf"/>
</dbReference>
<dbReference type="PANTHER" id="PTHR30146">
    <property type="entry name" value="LACI-RELATED TRANSCRIPTIONAL REPRESSOR"/>
    <property type="match status" value="1"/>
</dbReference>
<evidence type="ECO:0000256" key="3">
    <source>
        <dbReference type="ARBA" id="ARBA00023163"/>
    </source>
</evidence>
<dbReference type="SUPFAM" id="SSF53822">
    <property type="entry name" value="Periplasmic binding protein-like I"/>
    <property type="match status" value="1"/>
</dbReference>
<dbReference type="OrthoDB" id="4268837at2"/>
<dbReference type="CDD" id="cd01392">
    <property type="entry name" value="HTH_LacI"/>
    <property type="match status" value="1"/>
</dbReference>
<dbReference type="GO" id="GO:0000976">
    <property type="term" value="F:transcription cis-regulatory region binding"/>
    <property type="evidence" value="ECO:0007669"/>
    <property type="project" value="TreeGrafter"/>
</dbReference>
<keyword evidence="3" id="KW-0804">Transcription</keyword>
<evidence type="ECO:0000313" key="7">
    <source>
        <dbReference type="Proteomes" id="UP000239297"/>
    </source>
</evidence>
<dbReference type="InterPro" id="IPR028082">
    <property type="entry name" value="Peripla_BP_I"/>
</dbReference>
<organism evidence="6 7">
    <name type="scientific">Arthrobacter pityocampae</name>
    <dbReference type="NCBI Taxonomy" id="547334"/>
    <lineage>
        <taxon>Bacteria</taxon>
        <taxon>Bacillati</taxon>
        <taxon>Actinomycetota</taxon>
        <taxon>Actinomycetes</taxon>
        <taxon>Micrococcales</taxon>
        <taxon>Micrococcaceae</taxon>
        <taxon>Arthrobacter</taxon>
    </lineage>
</organism>
<evidence type="ECO:0000256" key="2">
    <source>
        <dbReference type="ARBA" id="ARBA00023125"/>
    </source>
</evidence>
<dbReference type="Gene3D" id="1.10.260.40">
    <property type="entry name" value="lambda repressor-like DNA-binding domains"/>
    <property type="match status" value="1"/>
</dbReference>
<dbReference type="CDD" id="cd06267">
    <property type="entry name" value="PBP1_LacI_sugar_binding-like"/>
    <property type="match status" value="1"/>
</dbReference>
<keyword evidence="7" id="KW-1185">Reference proteome</keyword>
<dbReference type="PANTHER" id="PTHR30146:SF109">
    <property type="entry name" value="HTH-TYPE TRANSCRIPTIONAL REGULATOR GALS"/>
    <property type="match status" value="1"/>
</dbReference>
<dbReference type="GO" id="GO:0003700">
    <property type="term" value="F:DNA-binding transcription factor activity"/>
    <property type="evidence" value="ECO:0007669"/>
    <property type="project" value="TreeGrafter"/>
</dbReference>
<dbReference type="Pfam" id="PF13377">
    <property type="entry name" value="Peripla_BP_3"/>
    <property type="match status" value="1"/>
</dbReference>
<dbReference type="InterPro" id="IPR046335">
    <property type="entry name" value="LacI/GalR-like_sensor"/>
</dbReference>
<keyword evidence="2" id="KW-0238">DNA-binding</keyword>
<dbReference type="Proteomes" id="UP000239297">
    <property type="component" value="Unassembled WGS sequence"/>
</dbReference>
<protein>
    <submittedName>
        <fullName evidence="6">LacI family transcriptional regulator</fullName>
    </submittedName>
</protein>